<feature type="transmembrane region" description="Helical" evidence="8">
    <location>
        <begin position="699"/>
        <end position="717"/>
    </location>
</feature>
<evidence type="ECO:0000256" key="7">
    <source>
        <dbReference type="SAM" id="MobiDB-lite"/>
    </source>
</evidence>
<dbReference type="RefSeq" id="WP_194555962.1">
    <property type="nucleotide sequence ID" value="NZ_JADKMY010000001.1"/>
</dbReference>
<dbReference type="InterPro" id="IPR000731">
    <property type="entry name" value="SSD"/>
</dbReference>
<keyword evidence="6 8" id="KW-0472">Membrane</keyword>
<dbReference type="InterPro" id="IPR050545">
    <property type="entry name" value="Mycobact_MmpL"/>
</dbReference>
<evidence type="ECO:0000256" key="5">
    <source>
        <dbReference type="ARBA" id="ARBA00022989"/>
    </source>
</evidence>
<protein>
    <submittedName>
        <fullName evidence="10">MMPL family transporter</fullName>
    </submittedName>
</protein>
<dbReference type="Proteomes" id="UP000635902">
    <property type="component" value="Unassembled WGS sequence"/>
</dbReference>
<feature type="transmembrane region" description="Helical" evidence="8">
    <location>
        <begin position="238"/>
        <end position="256"/>
    </location>
</feature>
<gene>
    <name evidence="10" type="ORF">IRY30_03360</name>
</gene>
<dbReference type="Pfam" id="PF03176">
    <property type="entry name" value="MMPL"/>
    <property type="match status" value="3"/>
</dbReference>
<comment type="subcellular location">
    <subcellularLocation>
        <location evidence="1">Cell membrane</location>
        <topology evidence="1">Multi-pass membrane protein</topology>
    </subcellularLocation>
</comment>
<evidence type="ECO:0000259" key="9">
    <source>
        <dbReference type="PROSITE" id="PS50156"/>
    </source>
</evidence>
<feature type="transmembrane region" description="Helical" evidence="8">
    <location>
        <begin position="214"/>
        <end position="233"/>
    </location>
</feature>
<name>A0ABR9ZKH8_9CORY</name>
<evidence type="ECO:0000256" key="4">
    <source>
        <dbReference type="ARBA" id="ARBA00022692"/>
    </source>
</evidence>
<feature type="region of interest" description="Disordered" evidence="7">
    <location>
        <begin position="778"/>
        <end position="816"/>
    </location>
</feature>
<dbReference type="SUPFAM" id="SSF82866">
    <property type="entry name" value="Multidrug efflux transporter AcrB transmembrane domain"/>
    <property type="match status" value="2"/>
</dbReference>
<keyword evidence="11" id="KW-1185">Reference proteome</keyword>
<feature type="transmembrane region" description="Helical" evidence="8">
    <location>
        <begin position="648"/>
        <end position="667"/>
    </location>
</feature>
<dbReference type="InterPro" id="IPR004869">
    <property type="entry name" value="MMPL_dom"/>
</dbReference>
<feature type="domain" description="SSD" evidence="9">
    <location>
        <begin position="234"/>
        <end position="384"/>
    </location>
</feature>
<sequence length="816" mass="86713">MATFLYRVGHSAYAHRWRFIAVWLLLIIGMGTAAATLQTSTTMNFSIPGLESIETQEKIKERFPAGGEDQMEAPKGDLIIQAPEGSDLTDPGVDKQVNDLLTAVKEVPSLTDTDAIVPPVQAAEGLKMQMTEAMKAQQMPQEQIDANLAAISPLSPDKTTGQVGVTFDAETSMDITPEQVDEFTKAVEENKGDLKVAWNGNAFQASAPGGSAELIGMAVAALVLILTFGSFVAAGLPLLTAVTGLGIGIAGIFAMTHFTDTISDMTPTLASMIGLAVGIDYALFILARFRNELIRHVGAHNLSPKELANELKSISREDRAHLAGLAVGKAGSAVVFAGLTVLIALAALSIINIPFLTAMALSAAATVAVAVLVAITLLPAILGLFGTKVFAGRVPFVNAPDPENDTPTMGLKWVRMVRKRPAIFAIATGLLLLLLAIPAANLRLAMPSDGSMAPDSPNRIAYEMVNEGFGPGRNAPMIAMVDYKDLSDEEKAAATKKAIEDLQGTDGVVNAQVMATNGDPKNPADLGDAAQVLVTPEYGATDEHAADVLESVRSNESTFEEETGATYAVTGTTPIYEDISKRLTEALIPYIAIVLALAFVLLMLVFRSLWVPLIAALGFALSVAATFGVTVALWQMGFAGIISDPQPIISFLPIMLIGIVFGLAMDYQVFLVTRMREGWAHGKAANDAVSNGFKHGARVVTAAALIMMSVFAAFILMDEQFIKVMGFALATAVLFDAFIIRMTFIPAVMFLLGERAWKIPKWLDRLLPVVDVEGEALQGKEPKAAKNKDAKNGATKNAAQENQVAAVPASEKFEEN</sequence>
<keyword evidence="5 8" id="KW-1133">Transmembrane helix</keyword>
<accession>A0ABR9ZKH8</accession>
<evidence type="ECO:0000313" key="10">
    <source>
        <dbReference type="EMBL" id="MBF4553122.1"/>
    </source>
</evidence>
<feature type="compositionally biased region" description="Basic and acidic residues" evidence="7">
    <location>
        <begin position="778"/>
        <end position="791"/>
    </location>
</feature>
<reference evidence="10 11" key="1">
    <citation type="submission" date="2020-10" db="EMBL/GenBank/DDBJ databases">
        <title>Novel species in genus Corynebacterium.</title>
        <authorList>
            <person name="Zhang G."/>
        </authorList>
    </citation>
    <scope>NUCLEOTIDE SEQUENCE [LARGE SCALE GENOMIC DNA]</scope>
    <source>
        <strain evidence="10 11">DSM 45110</strain>
    </source>
</reference>
<feature type="transmembrane region" description="Helical" evidence="8">
    <location>
        <begin position="363"/>
        <end position="385"/>
    </location>
</feature>
<feature type="transmembrane region" description="Helical" evidence="8">
    <location>
        <begin position="422"/>
        <end position="442"/>
    </location>
</feature>
<evidence type="ECO:0000313" key="11">
    <source>
        <dbReference type="Proteomes" id="UP000635902"/>
    </source>
</evidence>
<dbReference type="PANTHER" id="PTHR33406:SF11">
    <property type="entry name" value="MEMBRANE PROTEIN SCO6666-RELATED"/>
    <property type="match status" value="1"/>
</dbReference>
<evidence type="ECO:0000256" key="8">
    <source>
        <dbReference type="SAM" id="Phobius"/>
    </source>
</evidence>
<evidence type="ECO:0000256" key="1">
    <source>
        <dbReference type="ARBA" id="ARBA00004651"/>
    </source>
</evidence>
<feature type="transmembrane region" description="Helical" evidence="8">
    <location>
        <begin position="729"/>
        <end position="752"/>
    </location>
</feature>
<evidence type="ECO:0000256" key="2">
    <source>
        <dbReference type="ARBA" id="ARBA00010157"/>
    </source>
</evidence>
<evidence type="ECO:0000256" key="6">
    <source>
        <dbReference type="ARBA" id="ARBA00023136"/>
    </source>
</evidence>
<feature type="transmembrane region" description="Helical" evidence="8">
    <location>
        <begin position="613"/>
        <end position="636"/>
    </location>
</feature>
<proteinExistence type="inferred from homology"/>
<dbReference type="PANTHER" id="PTHR33406">
    <property type="entry name" value="MEMBRANE PROTEIN MJ1562-RELATED"/>
    <property type="match status" value="1"/>
</dbReference>
<keyword evidence="4 8" id="KW-0812">Transmembrane</keyword>
<feature type="transmembrane region" description="Helical" evidence="8">
    <location>
        <begin position="268"/>
        <end position="287"/>
    </location>
</feature>
<dbReference type="PROSITE" id="PS50156">
    <property type="entry name" value="SSD"/>
    <property type="match status" value="1"/>
</dbReference>
<evidence type="ECO:0000256" key="3">
    <source>
        <dbReference type="ARBA" id="ARBA00022475"/>
    </source>
</evidence>
<organism evidence="10 11">
    <name type="scientific">Corynebacterium suicordis DSM 45110</name>
    <dbReference type="NCBI Taxonomy" id="1121369"/>
    <lineage>
        <taxon>Bacteria</taxon>
        <taxon>Bacillati</taxon>
        <taxon>Actinomycetota</taxon>
        <taxon>Actinomycetes</taxon>
        <taxon>Mycobacteriales</taxon>
        <taxon>Corynebacteriaceae</taxon>
        <taxon>Corynebacterium</taxon>
    </lineage>
</organism>
<comment type="caution">
    <text evidence="10">The sequence shown here is derived from an EMBL/GenBank/DDBJ whole genome shotgun (WGS) entry which is preliminary data.</text>
</comment>
<feature type="transmembrane region" description="Helical" evidence="8">
    <location>
        <begin position="322"/>
        <end position="351"/>
    </location>
</feature>
<comment type="similarity">
    <text evidence="2">Belongs to the resistance-nodulation-cell division (RND) (TC 2.A.6) family. MmpL subfamily.</text>
</comment>
<keyword evidence="3" id="KW-1003">Cell membrane</keyword>
<dbReference type="EMBL" id="JADKMY010000001">
    <property type="protein sequence ID" value="MBF4553122.1"/>
    <property type="molecule type" value="Genomic_DNA"/>
</dbReference>
<feature type="transmembrane region" description="Helical" evidence="8">
    <location>
        <begin position="587"/>
        <end position="606"/>
    </location>
</feature>
<dbReference type="Gene3D" id="1.20.1640.10">
    <property type="entry name" value="Multidrug efflux transporter AcrB transmembrane domain"/>
    <property type="match status" value="2"/>
</dbReference>